<reference evidence="3" key="1">
    <citation type="submission" date="2017-03" db="EMBL/GenBank/DDBJ databases">
        <title>Phytopthora megakarya and P. palmivora, two closely related causual agents of cacao black pod achieved similar genome size and gene model numbers by different mechanisms.</title>
        <authorList>
            <person name="Ali S."/>
            <person name="Shao J."/>
            <person name="Larry D.J."/>
            <person name="Kronmiller B."/>
            <person name="Shen D."/>
            <person name="Strem M.D."/>
            <person name="Melnick R.L."/>
            <person name="Guiltinan M.J."/>
            <person name="Tyler B.M."/>
            <person name="Meinhardt L.W."/>
            <person name="Bailey B.A."/>
        </authorList>
    </citation>
    <scope>NUCLEOTIDE SEQUENCE [LARGE SCALE GENOMIC DNA]</scope>
    <source>
        <strain evidence="3">zdho120</strain>
    </source>
</reference>
<dbReference type="Proteomes" id="UP000198211">
    <property type="component" value="Unassembled WGS sequence"/>
</dbReference>
<dbReference type="PANTHER" id="PTHR35046:SF18">
    <property type="entry name" value="RNA-DIRECTED DNA POLYMERASE"/>
    <property type="match status" value="1"/>
</dbReference>
<evidence type="ECO:0000313" key="2">
    <source>
        <dbReference type="EMBL" id="OWY96272.1"/>
    </source>
</evidence>
<gene>
    <name evidence="2" type="ORF">PHMEG_00033503</name>
</gene>
<evidence type="ECO:0000313" key="3">
    <source>
        <dbReference type="Proteomes" id="UP000198211"/>
    </source>
</evidence>
<dbReference type="Gene3D" id="3.30.420.10">
    <property type="entry name" value="Ribonuclease H-like superfamily/Ribonuclease H"/>
    <property type="match status" value="1"/>
</dbReference>
<dbReference type="EMBL" id="NBNE01011866">
    <property type="protein sequence ID" value="OWY96272.1"/>
    <property type="molecule type" value="Genomic_DNA"/>
</dbReference>
<proteinExistence type="predicted"/>
<dbReference type="SUPFAM" id="SSF53098">
    <property type="entry name" value="Ribonuclease H-like"/>
    <property type="match status" value="1"/>
</dbReference>
<comment type="caution">
    <text evidence="2">The sequence shown here is derived from an EMBL/GenBank/DDBJ whole genome shotgun (WGS) entry which is preliminary data.</text>
</comment>
<dbReference type="STRING" id="4795.A0A225UTB4"/>
<dbReference type="GO" id="GO:0015074">
    <property type="term" value="P:DNA integration"/>
    <property type="evidence" value="ECO:0007669"/>
    <property type="project" value="InterPro"/>
</dbReference>
<accession>A0A225UTB4</accession>
<dbReference type="InterPro" id="IPR012337">
    <property type="entry name" value="RNaseH-like_sf"/>
</dbReference>
<organism evidence="2 3">
    <name type="scientific">Phytophthora megakarya</name>
    <dbReference type="NCBI Taxonomy" id="4795"/>
    <lineage>
        <taxon>Eukaryota</taxon>
        <taxon>Sar</taxon>
        <taxon>Stramenopiles</taxon>
        <taxon>Oomycota</taxon>
        <taxon>Peronosporomycetes</taxon>
        <taxon>Peronosporales</taxon>
        <taxon>Peronosporaceae</taxon>
        <taxon>Phytophthora</taxon>
    </lineage>
</organism>
<keyword evidence="3" id="KW-1185">Reference proteome</keyword>
<protein>
    <submittedName>
        <fullName evidence="2">Retrotransposon nucleocapsid protein</fullName>
    </submittedName>
</protein>
<dbReference type="InterPro" id="IPR036397">
    <property type="entry name" value="RNaseH_sf"/>
</dbReference>
<name>A0A225UTB4_9STRA</name>
<dbReference type="InterPro" id="IPR001584">
    <property type="entry name" value="Integrase_cat-core"/>
</dbReference>
<evidence type="ECO:0000259" key="1">
    <source>
        <dbReference type="PROSITE" id="PS50994"/>
    </source>
</evidence>
<dbReference type="AlphaFoldDB" id="A0A225UTB4"/>
<dbReference type="PROSITE" id="PS50994">
    <property type="entry name" value="INTEGRASE"/>
    <property type="match status" value="1"/>
</dbReference>
<dbReference type="OrthoDB" id="123497at2759"/>
<feature type="domain" description="Integrase catalytic" evidence="1">
    <location>
        <begin position="9"/>
        <end position="130"/>
    </location>
</feature>
<dbReference type="PANTHER" id="PTHR35046">
    <property type="entry name" value="ZINC KNUCKLE (CCHC-TYPE) FAMILY PROTEIN"/>
    <property type="match status" value="1"/>
</dbReference>
<dbReference type="GO" id="GO:0003676">
    <property type="term" value="F:nucleic acid binding"/>
    <property type="evidence" value="ECO:0007669"/>
    <property type="project" value="InterPro"/>
</dbReference>
<sequence>MAESVQNYVSSCELCQWHKYVRGKPAASTTASGHHAVLVIVDRLNKQGHFVSTRTDTSAADTATLFCDFYQRLHGLPQTIMSDRDTKFSSALWNHIMQLQRTRLNLSTAFRPSTDGQSDITINFVNEYIRHFVAPHHDGCDTLLPCASSRTTPEFTVPSACRHSWLTLDTNHRLRRIAQYQLRGLLMRRSSSRTNKQY</sequence>